<protein>
    <submittedName>
        <fullName evidence="2">Uncharacterized protein</fullName>
    </submittedName>
</protein>
<reference evidence="2 3" key="1">
    <citation type="submission" date="2018-10" db="EMBL/GenBank/DDBJ databases">
        <title>A high-quality apple genome assembly.</title>
        <authorList>
            <person name="Hu J."/>
        </authorList>
    </citation>
    <scope>NUCLEOTIDE SEQUENCE [LARGE SCALE GENOMIC DNA]</scope>
    <source>
        <strain evidence="3">cv. HFTH1</strain>
        <tissue evidence="2">Young leaf</tissue>
    </source>
</reference>
<keyword evidence="1" id="KW-1133">Transmembrane helix</keyword>
<evidence type="ECO:0000256" key="1">
    <source>
        <dbReference type="SAM" id="Phobius"/>
    </source>
</evidence>
<dbReference type="Proteomes" id="UP000290289">
    <property type="component" value="Chromosome 4"/>
</dbReference>
<dbReference type="PANTHER" id="PTHR34658">
    <property type="entry name" value="OS01G0151800 PROTEIN"/>
    <property type="match status" value="1"/>
</dbReference>
<dbReference type="Gramene" id="mRNA:MD04G0097300">
    <property type="protein sequence ID" value="CDS:MD04G0097300.1"/>
    <property type="gene ID" value="MD04G0097300"/>
</dbReference>
<dbReference type="AlphaFoldDB" id="A0A498KA23"/>
<keyword evidence="1" id="KW-0472">Membrane</keyword>
<evidence type="ECO:0000313" key="2">
    <source>
        <dbReference type="EMBL" id="RXI02282.1"/>
    </source>
</evidence>
<accession>A0A498KA23</accession>
<dbReference type="OrthoDB" id="1164902at2759"/>
<keyword evidence="3" id="KW-1185">Reference proteome</keyword>
<dbReference type="KEGG" id="mdm:103433389"/>
<proteinExistence type="predicted"/>
<dbReference type="PANTHER" id="PTHR34658:SF2">
    <property type="entry name" value="OS01G0151800 PROTEIN"/>
    <property type="match status" value="1"/>
</dbReference>
<dbReference type="EMBL" id="RDQH01000330">
    <property type="protein sequence ID" value="RXI02282.1"/>
    <property type="molecule type" value="Genomic_DNA"/>
</dbReference>
<feature type="transmembrane region" description="Helical" evidence="1">
    <location>
        <begin position="20"/>
        <end position="40"/>
    </location>
</feature>
<sequence>MLRSLFTSTLTRLSSRWPVLIYAASWTTVLILTVAVASFSPEVAFVSAISSTSKFSRVCGSEGSIRIPSDVPGDVLCLPAHLFSKSAIDYIVPPVFAAAVVAASAYLVRAVGLWEADEVP</sequence>
<keyword evidence="1" id="KW-0812">Transmembrane</keyword>
<organism evidence="2 3">
    <name type="scientific">Malus domestica</name>
    <name type="common">Apple</name>
    <name type="synonym">Pyrus malus</name>
    <dbReference type="NCBI Taxonomy" id="3750"/>
    <lineage>
        <taxon>Eukaryota</taxon>
        <taxon>Viridiplantae</taxon>
        <taxon>Streptophyta</taxon>
        <taxon>Embryophyta</taxon>
        <taxon>Tracheophyta</taxon>
        <taxon>Spermatophyta</taxon>
        <taxon>Magnoliopsida</taxon>
        <taxon>eudicotyledons</taxon>
        <taxon>Gunneridae</taxon>
        <taxon>Pentapetalae</taxon>
        <taxon>rosids</taxon>
        <taxon>fabids</taxon>
        <taxon>Rosales</taxon>
        <taxon>Rosaceae</taxon>
        <taxon>Amygdaloideae</taxon>
        <taxon>Maleae</taxon>
        <taxon>Malus</taxon>
    </lineage>
</organism>
<comment type="caution">
    <text evidence="2">The sequence shown here is derived from an EMBL/GenBank/DDBJ whole genome shotgun (WGS) entry which is preliminary data.</text>
</comment>
<gene>
    <name evidence="2" type="ORF">DVH24_026812</name>
</gene>
<name>A0A498KA23_MALDO</name>
<feature type="transmembrane region" description="Helical" evidence="1">
    <location>
        <begin position="90"/>
        <end position="108"/>
    </location>
</feature>
<evidence type="ECO:0000313" key="3">
    <source>
        <dbReference type="Proteomes" id="UP000290289"/>
    </source>
</evidence>
<dbReference type="STRING" id="3750.A0A498KA23"/>